<reference evidence="2" key="1">
    <citation type="journal article" date="2017" name="Nat. Ecol. Evol.">
        <title>Genome expansion and lineage-specific genetic innovations in the forest pathogenic fungi Armillaria.</title>
        <authorList>
            <person name="Sipos G."/>
            <person name="Prasanna A.N."/>
            <person name="Walter M.C."/>
            <person name="O'Connor E."/>
            <person name="Balint B."/>
            <person name="Krizsan K."/>
            <person name="Kiss B."/>
            <person name="Hess J."/>
            <person name="Varga T."/>
            <person name="Slot J."/>
            <person name="Riley R."/>
            <person name="Boka B."/>
            <person name="Rigling D."/>
            <person name="Barry K."/>
            <person name="Lee J."/>
            <person name="Mihaltcheva S."/>
            <person name="LaButti K."/>
            <person name="Lipzen A."/>
            <person name="Waldron R."/>
            <person name="Moloney N.M."/>
            <person name="Sperisen C."/>
            <person name="Kredics L."/>
            <person name="Vagvoelgyi C."/>
            <person name="Patrignani A."/>
            <person name="Fitzpatrick D."/>
            <person name="Nagy I."/>
            <person name="Doyle S."/>
            <person name="Anderson J.B."/>
            <person name="Grigoriev I.V."/>
            <person name="Gueldener U."/>
            <person name="Muensterkoetter M."/>
            <person name="Nagy L.G."/>
        </authorList>
    </citation>
    <scope>NUCLEOTIDE SEQUENCE [LARGE SCALE GENOMIC DNA]</scope>
    <source>
        <strain evidence="2">C18/9</strain>
    </source>
</reference>
<proteinExistence type="predicted"/>
<evidence type="ECO:0000313" key="2">
    <source>
        <dbReference type="Proteomes" id="UP000219338"/>
    </source>
</evidence>
<name>A0A284SCM8_ARMOS</name>
<evidence type="ECO:0000313" key="1">
    <source>
        <dbReference type="EMBL" id="SJL18749.1"/>
    </source>
</evidence>
<dbReference type="Proteomes" id="UP000219338">
    <property type="component" value="Unassembled WGS sequence"/>
</dbReference>
<protein>
    <submittedName>
        <fullName evidence="1">Uncharacterized protein</fullName>
    </submittedName>
</protein>
<accession>A0A284SCM8</accession>
<keyword evidence="2" id="KW-1185">Reference proteome</keyword>
<dbReference type="EMBL" id="FUEG01000068">
    <property type="protein sequence ID" value="SJL18749.1"/>
    <property type="molecule type" value="Genomic_DNA"/>
</dbReference>
<gene>
    <name evidence="1" type="ORF">ARMOST_22349</name>
</gene>
<sequence length="96" mass="10815">MDLERVNLELGPDVPISQLLDNLDAVKYLCSCHLTGNAVTVRHVHHIGFAFALDSCSHSHSYFYFRTAVTANQVKRLSKWEERCKTGHEKDTPSAS</sequence>
<dbReference type="AlphaFoldDB" id="A0A284SCM8"/>
<organism evidence="1 2">
    <name type="scientific">Armillaria ostoyae</name>
    <name type="common">Armillaria root rot fungus</name>
    <dbReference type="NCBI Taxonomy" id="47428"/>
    <lineage>
        <taxon>Eukaryota</taxon>
        <taxon>Fungi</taxon>
        <taxon>Dikarya</taxon>
        <taxon>Basidiomycota</taxon>
        <taxon>Agaricomycotina</taxon>
        <taxon>Agaricomycetes</taxon>
        <taxon>Agaricomycetidae</taxon>
        <taxon>Agaricales</taxon>
        <taxon>Marasmiineae</taxon>
        <taxon>Physalacriaceae</taxon>
        <taxon>Armillaria</taxon>
    </lineage>
</organism>